<name>A0A5C5FRE9_9BASI</name>
<keyword evidence="3" id="KW-1185">Reference proteome</keyword>
<feature type="region of interest" description="Disordered" evidence="1">
    <location>
        <begin position="1"/>
        <end position="135"/>
    </location>
</feature>
<feature type="compositionally biased region" description="Low complexity" evidence="1">
    <location>
        <begin position="54"/>
        <end position="89"/>
    </location>
</feature>
<dbReference type="Proteomes" id="UP000311382">
    <property type="component" value="Unassembled WGS sequence"/>
</dbReference>
<evidence type="ECO:0000256" key="1">
    <source>
        <dbReference type="SAM" id="MobiDB-lite"/>
    </source>
</evidence>
<feature type="region of interest" description="Disordered" evidence="1">
    <location>
        <begin position="150"/>
        <end position="171"/>
    </location>
</feature>
<evidence type="ECO:0000313" key="2">
    <source>
        <dbReference type="EMBL" id="TNY18899.1"/>
    </source>
</evidence>
<feature type="compositionally biased region" description="Polar residues" evidence="1">
    <location>
        <begin position="31"/>
        <end position="47"/>
    </location>
</feature>
<feature type="compositionally biased region" description="Basic and acidic residues" evidence="1">
    <location>
        <begin position="118"/>
        <end position="128"/>
    </location>
</feature>
<proteinExistence type="predicted"/>
<evidence type="ECO:0000313" key="3">
    <source>
        <dbReference type="Proteomes" id="UP000311382"/>
    </source>
</evidence>
<comment type="caution">
    <text evidence="2">The sequence shown here is derived from an EMBL/GenBank/DDBJ whole genome shotgun (WGS) entry which is preliminary data.</text>
</comment>
<dbReference type="AlphaFoldDB" id="A0A5C5FRE9"/>
<gene>
    <name evidence="2" type="ORF">DMC30DRAFT_401961</name>
</gene>
<sequence length="200" mass="20473">MGTRCVPGSRDVRRDGETCQGGSPRAFALSRSPSAPGQGAHTRTTARSIDAYITTPASPLAAPSLRPLAAPSLRPRATAPASRARSLAPEVRTRTASETAISSPAAGGCRPRTSAKSASRERVRAREGRRSHRRARGGIVGLLASAPPMRRASATDAAGQGRAQAAFGTRRTGRTCVGARARRLPQTGGTGQGAVVSSGG</sequence>
<accession>A0A5C5FRE9</accession>
<organism evidence="2 3">
    <name type="scientific">Rhodotorula diobovata</name>
    <dbReference type="NCBI Taxonomy" id="5288"/>
    <lineage>
        <taxon>Eukaryota</taxon>
        <taxon>Fungi</taxon>
        <taxon>Dikarya</taxon>
        <taxon>Basidiomycota</taxon>
        <taxon>Pucciniomycotina</taxon>
        <taxon>Microbotryomycetes</taxon>
        <taxon>Sporidiobolales</taxon>
        <taxon>Sporidiobolaceae</taxon>
        <taxon>Rhodotorula</taxon>
    </lineage>
</organism>
<dbReference type="EMBL" id="SOZI01000117">
    <property type="protein sequence ID" value="TNY18899.1"/>
    <property type="molecule type" value="Genomic_DNA"/>
</dbReference>
<feature type="compositionally biased region" description="Low complexity" evidence="1">
    <location>
        <begin position="154"/>
        <end position="170"/>
    </location>
</feature>
<reference evidence="2 3" key="1">
    <citation type="submission" date="2019-03" db="EMBL/GenBank/DDBJ databases">
        <title>Rhodosporidium diobovatum UCD-FST 08-225 genome sequencing, assembly, and annotation.</title>
        <authorList>
            <person name="Fakankun I.U."/>
            <person name="Fristensky B."/>
            <person name="Levin D.B."/>
        </authorList>
    </citation>
    <scope>NUCLEOTIDE SEQUENCE [LARGE SCALE GENOMIC DNA]</scope>
    <source>
        <strain evidence="2 3">UCD-FST 08-225</strain>
    </source>
</reference>
<protein>
    <submittedName>
        <fullName evidence="2">Uncharacterized protein</fullName>
    </submittedName>
</protein>